<reference evidence="1 2" key="1">
    <citation type="submission" date="2024-05" db="EMBL/GenBank/DDBJ databases">
        <title>Genome sequencing and assembly of Indian major carp, Cirrhinus mrigala (Hamilton, 1822).</title>
        <authorList>
            <person name="Mohindra V."/>
            <person name="Chowdhury L.M."/>
            <person name="Lal K."/>
            <person name="Jena J.K."/>
        </authorList>
    </citation>
    <scope>NUCLEOTIDE SEQUENCE [LARGE SCALE GENOMIC DNA]</scope>
    <source>
        <strain evidence="1">CM1030</strain>
        <tissue evidence="1">Blood</tissue>
    </source>
</reference>
<name>A0ABD0P9R3_CIRMR</name>
<dbReference type="PANTHER" id="PTHR46001:SF5">
    <property type="entry name" value="RHO GUANINE NUCLEOTIDE EXCHANGE FACTOR TIAM2"/>
    <property type="match status" value="1"/>
</dbReference>
<dbReference type="PANTHER" id="PTHR46001">
    <property type="entry name" value="TIAM (MAMMALIAN TUMOR INVASION AND METASTASIS FACTOR) HOMOLOG"/>
    <property type="match status" value="1"/>
</dbReference>
<protein>
    <submittedName>
        <fullName evidence="1">Uncharacterized protein</fullName>
    </submittedName>
</protein>
<evidence type="ECO:0000313" key="2">
    <source>
        <dbReference type="Proteomes" id="UP001529510"/>
    </source>
</evidence>
<comment type="caution">
    <text evidence="1">The sequence shown here is derived from an EMBL/GenBank/DDBJ whole genome shotgun (WGS) entry which is preliminary data.</text>
</comment>
<feature type="non-terminal residue" evidence="1">
    <location>
        <position position="124"/>
    </location>
</feature>
<dbReference type="InterPro" id="IPR043537">
    <property type="entry name" value="Tiam1/Tiam2/Sif"/>
</dbReference>
<dbReference type="AlphaFoldDB" id="A0ABD0P9R3"/>
<gene>
    <name evidence="1" type="ORF">M9458_035241</name>
</gene>
<feature type="non-terminal residue" evidence="1">
    <location>
        <position position="1"/>
    </location>
</feature>
<organism evidence="1 2">
    <name type="scientific">Cirrhinus mrigala</name>
    <name type="common">Mrigala</name>
    <dbReference type="NCBI Taxonomy" id="683832"/>
    <lineage>
        <taxon>Eukaryota</taxon>
        <taxon>Metazoa</taxon>
        <taxon>Chordata</taxon>
        <taxon>Craniata</taxon>
        <taxon>Vertebrata</taxon>
        <taxon>Euteleostomi</taxon>
        <taxon>Actinopterygii</taxon>
        <taxon>Neopterygii</taxon>
        <taxon>Teleostei</taxon>
        <taxon>Ostariophysi</taxon>
        <taxon>Cypriniformes</taxon>
        <taxon>Cyprinidae</taxon>
        <taxon>Labeoninae</taxon>
        <taxon>Labeonini</taxon>
        <taxon>Cirrhinus</taxon>
    </lineage>
</organism>
<dbReference type="Proteomes" id="UP001529510">
    <property type="component" value="Unassembled WGS sequence"/>
</dbReference>
<keyword evidence="2" id="KW-1185">Reference proteome</keyword>
<proteinExistence type="predicted"/>
<sequence length="124" mass="13593">GVDGLTADTSSPSQVSSFLAVPNGMPQTRSLSLSLNTHSGSAGALHLGTDVLRQNTYKNFMRELKTGRPPAEEEMENNSQEILGCLEQLDLLFEKEKGVVRRAGWLSFKPLLTVHKDRKLELVG</sequence>
<dbReference type="EMBL" id="JAMKFB020000017">
    <property type="protein sequence ID" value="KAL0170645.1"/>
    <property type="molecule type" value="Genomic_DNA"/>
</dbReference>
<evidence type="ECO:0000313" key="1">
    <source>
        <dbReference type="EMBL" id="KAL0170645.1"/>
    </source>
</evidence>
<accession>A0ABD0P9R3</accession>